<reference evidence="5 6" key="1">
    <citation type="submission" date="2015-06" db="EMBL/GenBank/DDBJ databases">
        <title>Draft genome of the ant-associated black yeast Phialophora attae CBS 131958.</title>
        <authorList>
            <person name="Moreno L.F."/>
            <person name="Stielow B.J."/>
            <person name="de Hoog S."/>
            <person name="Vicente V.A."/>
            <person name="Weiss V.A."/>
            <person name="de Vries M."/>
            <person name="Cruz L.M."/>
            <person name="Souza E.M."/>
        </authorList>
    </citation>
    <scope>NUCLEOTIDE SEQUENCE [LARGE SCALE GENOMIC DNA]</scope>
    <source>
        <strain evidence="5 6">CBS 131958</strain>
    </source>
</reference>
<feature type="compositionally biased region" description="Basic and acidic residues" evidence="2">
    <location>
        <begin position="98"/>
        <end position="121"/>
    </location>
</feature>
<dbReference type="PANTHER" id="PTHR21483:SF18">
    <property type="entry name" value="RNA POLYMERASE II-ASSOCIATED PROTEIN 1"/>
    <property type="match status" value="1"/>
</dbReference>
<keyword evidence="6" id="KW-1185">Reference proteome</keyword>
<dbReference type="InterPro" id="IPR013929">
    <property type="entry name" value="RPAP1_C"/>
</dbReference>
<dbReference type="InterPro" id="IPR039913">
    <property type="entry name" value="RPAP1/Rba50"/>
</dbReference>
<sequence>MALTGQRFELDLDADNFTFNNVDGSGPNDSFSIKDVQEHESSEAPAPPAPRATKQGFPEHKQRKVVSRFRQAQQKSQSPTVAQRPPRQSDAALAHAVTRRDGVDITTDQKTEIGKENDRRIATMSEDEIREAQEEIMATLSPALVERLMKRRRDNTESVSTSEATTASAQDADNSTSKPQAPSLHADESAGNKPEEDDTAHKTAAQAQPASDASPDSNALSDTDATRPAQGLQPQTQSTSSVHFPMPPRPASDYRPLDPSSNTFLSDLKSTYFPELAHTPSPTSLTWLQPDIRFSFRGALIAPESSLNIPTHLGLHHHGEAPSSAGYTIPELTLLARSTLPNQRCVAYQTVGRILYRLGKEEFGPRGSELYEALWALIEQERVLEVIMAEANRKSGHVSAKAYATEALWLWRKGCGGERGLRREGERVAK</sequence>
<feature type="compositionally biased region" description="Polar residues" evidence="2">
    <location>
        <begin position="171"/>
        <end position="180"/>
    </location>
</feature>
<gene>
    <name evidence="5" type="ORF">AB675_10205</name>
</gene>
<evidence type="ECO:0000259" key="4">
    <source>
        <dbReference type="Pfam" id="PF08621"/>
    </source>
</evidence>
<dbReference type="OrthoDB" id="348201at2759"/>
<dbReference type="InterPro" id="IPR013930">
    <property type="entry name" value="RPAP1_N"/>
</dbReference>
<evidence type="ECO:0000259" key="3">
    <source>
        <dbReference type="Pfam" id="PF08620"/>
    </source>
</evidence>
<feature type="compositionally biased region" description="Polar residues" evidence="2">
    <location>
        <begin position="17"/>
        <end position="31"/>
    </location>
</feature>
<evidence type="ECO:0000313" key="6">
    <source>
        <dbReference type="Proteomes" id="UP000038010"/>
    </source>
</evidence>
<feature type="compositionally biased region" description="Low complexity" evidence="2">
    <location>
        <begin position="204"/>
        <end position="217"/>
    </location>
</feature>
<dbReference type="Pfam" id="PF08620">
    <property type="entry name" value="RPAP1_C"/>
    <property type="match status" value="1"/>
</dbReference>
<feature type="region of interest" description="Disordered" evidence="2">
    <location>
        <begin position="1"/>
        <end position="122"/>
    </location>
</feature>
<accession>A0A0N0NHP3</accession>
<feature type="region of interest" description="Disordered" evidence="2">
    <location>
        <begin position="147"/>
        <end position="260"/>
    </location>
</feature>
<feature type="compositionally biased region" description="Basic and acidic residues" evidence="2">
    <location>
        <begin position="185"/>
        <end position="194"/>
    </location>
</feature>
<dbReference type="Proteomes" id="UP000038010">
    <property type="component" value="Unassembled WGS sequence"/>
</dbReference>
<feature type="compositionally biased region" description="Polar residues" evidence="2">
    <location>
        <begin position="70"/>
        <end position="81"/>
    </location>
</feature>
<feature type="domain" description="RPAP1 N-terminal" evidence="4">
    <location>
        <begin position="112"/>
        <end position="154"/>
    </location>
</feature>
<dbReference type="STRING" id="1664694.A0A0N0NHP3"/>
<proteinExistence type="inferred from homology"/>
<feature type="domain" description="RPAP1 C-terminal" evidence="3">
    <location>
        <begin position="291"/>
        <end position="358"/>
    </location>
</feature>
<dbReference type="Pfam" id="PF08621">
    <property type="entry name" value="RPAP1_N"/>
    <property type="match status" value="1"/>
</dbReference>
<dbReference type="RefSeq" id="XP_017994761.1">
    <property type="nucleotide sequence ID" value="XM_018138960.1"/>
</dbReference>
<evidence type="ECO:0000256" key="1">
    <source>
        <dbReference type="ARBA" id="ARBA00009953"/>
    </source>
</evidence>
<dbReference type="AlphaFoldDB" id="A0A0N0NHP3"/>
<dbReference type="PANTHER" id="PTHR21483">
    <property type="entry name" value="RNA POLYMERASE II-ASSOCIATED PROTEIN 1"/>
    <property type="match status" value="1"/>
</dbReference>
<comment type="similarity">
    <text evidence="1">Belongs to the RPAP1 family.</text>
</comment>
<name>A0A0N0NHP3_9EURO</name>
<comment type="caution">
    <text evidence="5">The sequence shown here is derived from an EMBL/GenBank/DDBJ whole genome shotgun (WGS) entry which is preliminary data.</text>
</comment>
<organism evidence="5 6">
    <name type="scientific">Cyphellophora attinorum</name>
    <dbReference type="NCBI Taxonomy" id="1664694"/>
    <lineage>
        <taxon>Eukaryota</taxon>
        <taxon>Fungi</taxon>
        <taxon>Dikarya</taxon>
        <taxon>Ascomycota</taxon>
        <taxon>Pezizomycotina</taxon>
        <taxon>Eurotiomycetes</taxon>
        <taxon>Chaetothyriomycetidae</taxon>
        <taxon>Chaetothyriales</taxon>
        <taxon>Cyphellophoraceae</taxon>
        <taxon>Cyphellophora</taxon>
    </lineage>
</organism>
<evidence type="ECO:0000313" key="5">
    <source>
        <dbReference type="EMBL" id="KPI34798.1"/>
    </source>
</evidence>
<dbReference type="GeneID" id="28730840"/>
<dbReference type="EMBL" id="LFJN01000050">
    <property type="protein sequence ID" value="KPI34798.1"/>
    <property type="molecule type" value="Genomic_DNA"/>
</dbReference>
<feature type="compositionally biased region" description="Low complexity" evidence="2">
    <location>
        <begin position="157"/>
        <end position="169"/>
    </location>
</feature>
<dbReference type="GO" id="GO:0006366">
    <property type="term" value="P:transcription by RNA polymerase II"/>
    <property type="evidence" value="ECO:0007669"/>
    <property type="project" value="InterPro"/>
</dbReference>
<protein>
    <submittedName>
        <fullName evidence="5">RNA polymerase II-associated protein RBA50</fullName>
    </submittedName>
</protein>
<evidence type="ECO:0000256" key="2">
    <source>
        <dbReference type="SAM" id="MobiDB-lite"/>
    </source>
</evidence>
<feature type="compositionally biased region" description="Polar residues" evidence="2">
    <location>
        <begin position="232"/>
        <end position="242"/>
    </location>
</feature>
<dbReference type="VEuPathDB" id="FungiDB:AB675_10205"/>